<name>A0A848KFW2_9NOCA</name>
<protein>
    <recommendedName>
        <fullName evidence="3">CHAP domain-containing protein</fullName>
    </recommendedName>
</protein>
<dbReference type="EMBL" id="VCQU01000002">
    <property type="protein sequence ID" value="NMN95100.1"/>
    <property type="molecule type" value="Genomic_DNA"/>
</dbReference>
<dbReference type="Proteomes" id="UP000535543">
    <property type="component" value="Unassembled WGS sequence"/>
</dbReference>
<dbReference type="RefSeq" id="WP_169585798.1">
    <property type="nucleotide sequence ID" value="NZ_VCQU01000002.1"/>
</dbReference>
<reference evidence="1 2" key="2">
    <citation type="submission" date="2020-06" db="EMBL/GenBank/DDBJ databases">
        <title>Antribacter stalactiti gen. nov., sp. nov., a new member of the family Nacardiaceae isolated from a cave.</title>
        <authorList>
            <person name="Kim I.S."/>
        </authorList>
    </citation>
    <scope>NUCLEOTIDE SEQUENCE [LARGE SCALE GENOMIC DNA]</scope>
    <source>
        <strain evidence="1 2">YC2-7</strain>
    </source>
</reference>
<organism evidence="1 2">
    <name type="scientific">Antrihabitans stalactiti</name>
    <dbReference type="NCBI Taxonomy" id="2584121"/>
    <lineage>
        <taxon>Bacteria</taxon>
        <taxon>Bacillati</taxon>
        <taxon>Actinomycetota</taxon>
        <taxon>Actinomycetes</taxon>
        <taxon>Mycobacteriales</taxon>
        <taxon>Nocardiaceae</taxon>
        <taxon>Antrihabitans</taxon>
    </lineage>
</organism>
<proteinExistence type="predicted"/>
<evidence type="ECO:0000313" key="1">
    <source>
        <dbReference type="EMBL" id="NMN95100.1"/>
    </source>
</evidence>
<gene>
    <name evidence="1" type="ORF">FGL95_08640</name>
</gene>
<sequence length="220" mass="22979">MTDASLQSRQEGWYNVGDQLTLSCSKHGQKVKGYFSFNIPGGWDDLWYQTSDGHFVADVDIETGTLSNVAPACGSGAQSSPAAAPQSAPSSKVDAALAKANAHVGTDDFGPRGCMLLVADAFSVRATGYNTPNEFRAALAAKNQFHADTAFPKGVLVFSESSWDGGGGHIDIARGDGTFVSGGVDKSVKGTVGAGHYVQVLSNPNPGRGSKIYGWAYAPW</sequence>
<evidence type="ECO:0000313" key="2">
    <source>
        <dbReference type="Proteomes" id="UP000535543"/>
    </source>
</evidence>
<reference evidence="1 2" key="1">
    <citation type="submission" date="2019-05" db="EMBL/GenBank/DDBJ databases">
        <authorList>
            <person name="Lee S.D."/>
        </authorList>
    </citation>
    <scope>NUCLEOTIDE SEQUENCE [LARGE SCALE GENOMIC DNA]</scope>
    <source>
        <strain evidence="1 2">YC2-7</strain>
    </source>
</reference>
<accession>A0A848KFW2</accession>
<dbReference type="AlphaFoldDB" id="A0A848KFW2"/>
<keyword evidence="2" id="KW-1185">Reference proteome</keyword>
<evidence type="ECO:0008006" key="3">
    <source>
        <dbReference type="Google" id="ProtNLM"/>
    </source>
</evidence>
<comment type="caution">
    <text evidence="1">The sequence shown here is derived from an EMBL/GenBank/DDBJ whole genome shotgun (WGS) entry which is preliminary data.</text>
</comment>